<dbReference type="InterPro" id="IPR043128">
    <property type="entry name" value="Rev_trsase/Diguanyl_cyclase"/>
</dbReference>
<dbReference type="PROSITE" id="PS50878">
    <property type="entry name" value="RT_POL"/>
    <property type="match status" value="1"/>
</dbReference>
<evidence type="ECO:0000313" key="2">
    <source>
        <dbReference type="WBParaSite" id="NBR_0001246201-mRNA-1"/>
    </source>
</evidence>
<dbReference type="InterPro" id="IPR043502">
    <property type="entry name" value="DNA/RNA_pol_sf"/>
</dbReference>
<accession>A0A0N4Y8C1</accession>
<dbReference type="AlphaFoldDB" id="A0A0N4Y8C1"/>
<feature type="domain" description="Reverse transcriptase" evidence="1">
    <location>
        <begin position="1"/>
        <end position="133"/>
    </location>
</feature>
<organism evidence="2">
    <name type="scientific">Nippostrongylus brasiliensis</name>
    <name type="common">Rat hookworm</name>
    <dbReference type="NCBI Taxonomy" id="27835"/>
    <lineage>
        <taxon>Eukaryota</taxon>
        <taxon>Metazoa</taxon>
        <taxon>Ecdysozoa</taxon>
        <taxon>Nematoda</taxon>
        <taxon>Chromadorea</taxon>
        <taxon>Rhabditida</taxon>
        <taxon>Rhabditina</taxon>
        <taxon>Rhabditomorpha</taxon>
        <taxon>Strongyloidea</taxon>
        <taxon>Heligmosomidae</taxon>
        <taxon>Nippostrongylus</taxon>
    </lineage>
</organism>
<dbReference type="PANTHER" id="PTHR47027">
    <property type="entry name" value="REVERSE TRANSCRIPTASE DOMAIN-CONTAINING PROTEIN"/>
    <property type="match status" value="1"/>
</dbReference>
<proteinExistence type="predicted"/>
<sequence>MMVRLVVFASTENYPKHFLFDLESGYVLSPLLFNAVIDVVMKKALVNQRGVLFGDGQRTTDLTFADDVAVFANNEEELTQMLREIATTAYPYGLIINAKKTKVLTSDGTPDAVFLDNKQLEHANSFKYLSSLIQGKIVASALDVQNRIGVATAAFESLSWCLWRKPNVSTQIKMRIYRVLVLPILLYGSEVWTLLQRDELRLETFQMKCLRRILGVTLRDRLRNEFVRKNCDEQSTIAQQIRKGRLRWFGHVCRMDPTRIPYRVLWRKRLSSWKCLRTAPKKTWLKKLRTIF</sequence>
<dbReference type="OMA" id="DINRIPH"/>
<evidence type="ECO:0000259" key="1">
    <source>
        <dbReference type="PROSITE" id="PS50878"/>
    </source>
</evidence>
<protein>
    <submittedName>
        <fullName evidence="2">Reverse transcriptase domain-containing protein</fullName>
    </submittedName>
</protein>
<name>A0A0N4Y8C1_NIPBR</name>
<dbReference type="SUPFAM" id="SSF56672">
    <property type="entry name" value="DNA/RNA polymerases"/>
    <property type="match status" value="1"/>
</dbReference>
<dbReference type="Pfam" id="PF00078">
    <property type="entry name" value="RVT_1"/>
    <property type="match status" value="1"/>
</dbReference>
<dbReference type="Gene3D" id="3.30.70.270">
    <property type="match status" value="1"/>
</dbReference>
<dbReference type="InterPro" id="IPR000477">
    <property type="entry name" value="RT_dom"/>
</dbReference>
<dbReference type="WBParaSite" id="NBR_0001246201-mRNA-1">
    <property type="protein sequence ID" value="NBR_0001246201-mRNA-1"/>
    <property type="gene ID" value="NBR_0001246201"/>
</dbReference>
<reference evidence="2" key="1">
    <citation type="submission" date="2016-04" db="UniProtKB">
        <authorList>
            <consortium name="WormBaseParasite"/>
        </authorList>
    </citation>
    <scope>IDENTIFICATION</scope>
</reference>
<dbReference type="PANTHER" id="PTHR47027:SF20">
    <property type="entry name" value="REVERSE TRANSCRIPTASE-LIKE PROTEIN WITH RNA-DIRECTED DNA POLYMERASE DOMAIN"/>
    <property type="match status" value="1"/>
</dbReference>